<keyword evidence="4" id="KW-0645">Protease</keyword>
<dbReference type="NCBIfam" id="TIGR00054">
    <property type="entry name" value="RIP metalloprotease RseP"/>
    <property type="match status" value="1"/>
</dbReference>
<reference evidence="14 15" key="1">
    <citation type="submission" date="2024-09" db="EMBL/GenBank/DDBJ databases">
        <authorList>
            <person name="Sun Q."/>
            <person name="Mori K."/>
        </authorList>
    </citation>
    <scope>NUCLEOTIDE SEQUENCE [LARGE SCALE GENOMIC DNA]</scope>
    <source>
        <strain evidence="14 15">ATCC 51272</strain>
    </source>
</reference>
<dbReference type="PANTHER" id="PTHR42837:SF2">
    <property type="entry name" value="MEMBRANE METALLOPROTEASE ARASP2, CHLOROPLASTIC-RELATED"/>
    <property type="match status" value="1"/>
</dbReference>
<evidence type="ECO:0000256" key="3">
    <source>
        <dbReference type="ARBA" id="ARBA00007931"/>
    </source>
</evidence>
<evidence type="ECO:0000256" key="5">
    <source>
        <dbReference type="ARBA" id="ARBA00022692"/>
    </source>
</evidence>
<keyword evidence="5 11" id="KW-0812">Transmembrane</keyword>
<accession>A0ABV5ZPB0</accession>
<evidence type="ECO:0000256" key="10">
    <source>
        <dbReference type="ARBA" id="ARBA00023136"/>
    </source>
</evidence>
<sequence>MEIFLIKLLQFILSISLLVLLHEGGHMVAARLFGVRVEKFFIFFDVSVGKWSGKLFRFKPKNSNTEFGMGWLPLGGYCKIAGMIDESMDTEQMKREPQPWEFRTKPAWQRLMIMIGGVTVNFLLALFIYSMVMFHWGESYINMADMSQGMKFNTEAKKLGFHDHDILVGTDLGTFRDFNVDVYRDLSKAQYADVIRNGKPVRVALPGDLNLLDMLKTTPQFLRPFVPALIDSVPPRVPVAEGSKDSIVSPAFKAGLAKGDKILAVNGKAVDSYNELAEEIGRVADQLSAVSTHRDSLRLLNVTLVVAKASAGKTDTLRVMLTSNLKLGFVAPNLEKMYKDRTTHITYSFWQSFPAGIKYGWNVLAGYVSDMQYVFSADGAKSLGGFGSIGSLFPDSWNWYLFWKMTAFLSIMLAFMNILPIPALDGGHVLFLLYEIVTRRKPSETFMIRAEYVGITILLLLMVVANLNDILRWLGVM</sequence>
<keyword evidence="6 11" id="KW-0378">Hydrolase</keyword>
<dbReference type="CDD" id="cd06163">
    <property type="entry name" value="S2P-M50_PDZ_RseP-like"/>
    <property type="match status" value="1"/>
</dbReference>
<dbReference type="EC" id="3.4.24.-" evidence="11"/>
<evidence type="ECO:0000256" key="4">
    <source>
        <dbReference type="ARBA" id="ARBA00022670"/>
    </source>
</evidence>
<keyword evidence="11" id="KW-0479">Metal-binding</keyword>
<evidence type="ECO:0000259" key="12">
    <source>
        <dbReference type="Pfam" id="PF02163"/>
    </source>
</evidence>
<dbReference type="Proteomes" id="UP001589688">
    <property type="component" value="Unassembled WGS sequence"/>
</dbReference>
<gene>
    <name evidence="14" type="primary">rseP</name>
    <name evidence="14" type="ORF">ACFFK8_12040</name>
</gene>
<feature type="domain" description="Peptidase M50" evidence="12">
    <location>
        <begin position="11"/>
        <end position="461"/>
    </location>
</feature>
<dbReference type="InterPro" id="IPR008915">
    <property type="entry name" value="Peptidase_M50"/>
</dbReference>
<feature type="transmembrane region" description="Helical" evidence="11">
    <location>
        <begin position="111"/>
        <end position="136"/>
    </location>
</feature>
<dbReference type="InterPro" id="IPR036034">
    <property type="entry name" value="PDZ_sf"/>
</dbReference>
<dbReference type="EMBL" id="JBHLZF010000002">
    <property type="protein sequence ID" value="MFB9898503.1"/>
    <property type="molecule type" value="Genomic_DNA"/>
</dbReference>
<protein>
    <recommendedName>
        <fullName evidence="11">Zinc metalloprotease</fullName>
        <ecNumber evidence="11">3.4.24.-</ecNumber>
    </recommendedName>
</protein>
<keyword evidence="10 11" id="KW-0472">Membrane</keyword>
<dbReference type="Pfam" id="PF02163">
    <property type="entry name" value="Peptidase_M50"/>
    <property type="match status" value="1"/>
</dbReference>
<feature type="transmembrane region" description="Helical" evidence="11">
    <location>
        <begin position="446"/>
        <end position="467"/>
    </location>
</feature>
<evidence type="ECO:0000256" key="11">
    <source>
        <dbReference type="RuleBase" id="RU362031"/>
    </source>
</evidence>
<keyword evidence="7 11" id="KW-0862">Zinc</keyword>
<feature type="domain" description="PDZ" evidence="13">
    <location>
        <begin position="249"/>
        <end position="279"/>
    </location>
</feature>
<keyword evidence="9 11" id="KW-0482">Metalloprotease</keyword>
<evidence type="ECO:0000256" key="6">
    <source>
        <dbReference type="ARBA" id="ARBA00022801"/>
    </source>
</evidence>
<dbReference type="RefSeq" id="WP_027951768.1">
    <property type="nucleotide sequence ID" value="NZ_JADU01000007.1"/>
</dbReference>
<organism evidence="14 15">
    <name type="scientific">Hallella seregens ATCC 51272</name>
    <dbReference type="NCBI Taxonomy" id="1336250"/>
    <lineage>
        <taxon>Bacteria</taxon>
        <taxon>Pseudomonadati</taxon>
        <taxon>Bacteroidota</taxon>
        <taxon>Bacteroidia</taxon>
        <taxon>Bacteroidales</taxon>
        <taxon>Prevotellaceae</taxon>
        <taxon>Hallella</taxon>
    </lineage>
</organism>
<dbReference type="SUPFAM" id="SSF50156">
    <property type="entry name" value="PDZ domain-like"/>
    <property type="match status" value="1"/>
</dbReference>
<evidence type="ECO:0000256" key="2">
    <source>
        <dbReference type="ARBA" id="ARBA00004141"/>
    </source>
</evidence>
<dbReference type="GO" id="GO:0008237">
    <property type="term" value="F:metallopeptidase activity"/>
    <property type="evidence" value="ECO:0007669"/>
    <property type="project" value="UniProtKB-KW"/>
</dbReference>
<comment type="subcellular location">
    <subcellularLocation>
        <location evidence="2">Membrane</location>
        <topology evidence="2">Multi-pass membrane protein</topology>
    </subcellularLocation>
</comment>
<keyword evidence="8 11" id="KW-1133">Transmembrane helix</keyword>
<dbReference type="Gene3D" id="2.30.42.10">
    <property type="match status" value="1"/>
</dbReference>
<name>A0ABV5ZPB0_9BACT</name>
<evidence type="ECO:0000259" key="13">
    <source>
        <dbReference type="Pfam" id="PF17820"/>
    </source>
</evidence>
<comment type="similarity">
    <text evidence="3 11">Belongs to the peptidase M50B family.</text>
</comment>
<dbReference type="PANTHER" id="PTHR42837">
    <property type="entry name" value="REGULATOR OF SIGMA-E PROTEASE RSEP"/>
    <property type="match status" value="1"/>
</dbReference>
<evidence type="ECO:0000313" key="14">
    <source>
        <dbReference type="EMBL" id="MFB9898503.1"/>
    </source>
</evidence>
<proteinExistence type="inferred from homology"/>
<evidence type="ECO:0000256" key="9">
    <source>
        <dbReference type="ARBA" id="ARBA00023049"/>
    </source>
</evidence>
<keyword evidence="15" id="KW-1185">Reference proteome</keyword>
<evidence type="ECO:0000256" key="7">
    <source>
        <dbReference type="ARBA" id="ARBA00022833"/>
    </source>
</evidence>
<feature type="transmembrane region" description="Helical" evidence="11">
    <location>
        <begin position="407"/>
        <end position="434"/>
    </location>
</feature>
<comment type="caution">
    <text evidence="14">The sequence shown here is derived from an EMBL/GenBank/DDBJ whole genome shotgun (WGS) entry which is preliminary data.</text>
</comment>
<evidence type="ECO:0000313" key="15">
    <source>
        <dbReference type="Proteomes" id="UP001589688"/>
    </source>
</evidence>
<comment type="cofactor">
    <cofactor evidence="1 11">
        <name>Zn(2+)</name>
        <dbReference type="ChEBI" id="CHEBI:29105"/>
    </cofactor>
</comment>
<evidence type="ECO:0000256" key="1">
    <source>
        <dbReference type="ARBA" id="ARBA00001947"/>
    </source>
</evidence>
<dbReference type="Pfam" id="PF17820">
    <property type="entry name" value="PDZ_6"/>
    <property type="match status" value="1"/>
</dbReference>
<evidence type="ECO:0000256" key="8">
    <source>
        <dbReference type="ARBA" id="ARBA00022989"/>
    </source>
</evidence>
<dbReference type="InterPro" id="IPR004387">
    <property type="entry name" value="Pept_M50_Zn"/>
</dbReference>
<dbReference type="InterPro" id="IPR041489">
    <property type="entry name" value="PDZ_6"/>
</dbReference>